<accession>A0A1R0GRC7</accession>
<evidence type="ECO:0000313" key="2">
    <source>
        <dbReference type="Proteomes" id="UP000187455"/>
    </source>
</evidence>
<dbReference type="GO" id="GO:0005739">
    <property type="term" value="C:mitochondrion"/>
    <property type="evidence" value="ECO:0007669"/>
    <property type="project" value="TreeGrafter"/>
</dbReference>
<keyword evidence="2" id="KW-1185">Reference proteome</keyword>
<protein>
    <recommendedName>
        <fullName evidence="3">NAD(P)-binding domain-containing protein</fullName>
    </recommendedName>
</protein>
<dbReference type="InterPro" id="IPR051207">
    <property type="entry name" value="ComplexI_NDUFA9_subunit"/>
</dbReference>
<name>A0A1R0GRC7_9FUNG</name>
<reference evidence="1 2" key="1">
    <citation type="journal article" date="2016" name="Mol. Biol. Evol.">
        <title>Genome-Wide Survey of Gut Fungi (Harpellales) Reveals the First Horizontally Transferred Ubiquitin Gene from a Mosquito Host.</title>
        <authorList>
            <person name="Wang Y."/>
            <person name="White M.M."/>
            <person name="Kvist S."/>
            <person name="Moncalvo J.M."/>
        </authorList>
    </citation>
    <scope>NUCLEOTIDE SEQUENCE [LARGE SCALE GENOMIC DNA]</scope>
    <source>
        <strain evidence="1 2">ALG-7-W6</strain>
    </source>
</reference>
<dbReference type="AlphaFoldDB" id="A0A1R0GRC7"/>
<evidence type="ECO:0000313" key="1">
    <source>
        <dbReference type="EMBL" id="OLY79453.1"/>
    </source>
</evidence>
<dbReference type="InterPro" id="IPR036291">
    <property type="entry name" value="NAD(P)-bd_dom_sf"/>
</dbReference>
<sequence>MKWVKGNVFEPETYAHELADCDAVVHSMGILMESDYKKVVNLSLTASKPQAPTGGINRMTFESMNKDSALILAKTASETSVNTFVYLSAHSAPPLLDPRYMKTKREAEHELSNSFKFRSVFLRPGSDPLTLPSPFHLTSILITVIGF</sequence>
<gene>
    <name evidence="1" type="ORF">AYI68_g6478</name>
</gene>
<dbReference type="EMBL" id="LSSL01004437">
    <property type="protein sequence ID" value="OLY79453.1"/>
    <property type="molecule type" value="Genomic_DNA"/>
</dbReference>
<dbReference type="GO" id="GO:0044877">
    <property type="term" value="F:protein-containing complex binding"/>
    <property type="evidence" value="ECO:0007669"/>
    <property type="project" value="TreeGrafter"/>
</dbReference>
<dbReference type="Gene3D" id="3.40.50.720">
    <property type="entry name" value="NAD(P)-binding Rossmann-like Domain"/>
    <property type="match status" value="1"/>
</dbReference>
<dbReference type="PANTHER" id="PTHR12126:SF16">
    <property type="entry name" value="MIOREX COMPLEX COMPONENT 2"/>
    <property type="match status" value="1"/>
</dbReference>
<dbReference type="STRING" id="133383.A0A1R0GRC7"/>
<dbReference type="OrthoDB" id="276721at2759"/>
<organism evidence="1 2">
    <name type="scientific">Smittium mucronatum</name>
    <dbReference type="NCBI Taxonomy" id="133383"/>
    <lineage>
        <taxon>Eukaryota</taxon>
        <taxon>Fungi</taxon>
        <taxon>Fungi incertae sedis</taxon>
        <taxon>Zoopagomycota</taxon>
        <taxon>Kickxellomycotina</taxon>
        <taxon>Harpellomycetes</taxon>
        <taxon>Harpellales</taxon>
        <taxon>Legeriomycetaceae</taxon>
        <taxon>Smittium</taxon>
    </lineage>
</organism>
<proteinExistence type="predicted"/>
<dbReference type="Proteomes" id="UP000187455">
    <property type="component" value="Unassembled WGS sequence"/>
</dbReference>
<dbReference type="PANTHER" id="PTHR12126">
    <property type="entry name" value="NADH-UBIQUINONE OXIDOREDUCTASE 39 KDA SUBUNIT-RELATED"/>
    <property type="match status" value="1"/>
</dbReference>
<comment type="caution">
    <text evidence="1">The sequence shown here is derived from an EMBL/GenBank/DDBJ whole genome shotgun (WGS) entry which is preliminary data.</text>
</comment>
<evidence type="ECO:0008006" key="3">
    <source>
        <dbReference type="Google" id="ProtNLM"/>
    </source>
</evidence>
<dbReference type="SUPFAM" id="SSF51735">
    <property type="entry name" value="NAD(P)-binding Rossmann-fold domains"/>
    <property type="match status" value="1"/>
</dbReference>